<dbReference type="VEuPathDB" id="PlasmoDB:PVPAM_030028400"/>
<dbReference type="VEuPathDB" id="PlasmoDB:PVP01_0950200"/>
<sequence length="221" mass="25015">MSYLYNKHKSEEASTIDPKDENNVCIKYLTCSHATHSNFKNESLRCHQSEHSPLRKNKFTTVRPVYKAQTSNSELRGKKITINGKSINAVLISDPNTIITGEANSNAPELKNYNTPFPEIRGVARKNYIKQAEEACKNGTPKEGMEIYCKRSKRCNDIINGVNLKSRKLIEVNDTQNWKNIDSPADASFLNDLLQQLPVRMGALSLASFGAITMFFMYYKV</sequence>
<dbReference type="VEuPathDB" id="PlasmoDB:PVX_241290"/>
<feature type="transmembrane region" description="Helical" evidence="1">
    <location>
        <begin position="201"/>
        <end position="219"/>
    </location>
</feature>
<gene>
    <name evidence="2" type="ORF">PVC01_000038400</name>
    <name evidence="3" type="ORF">PVC01_000064300</name>
</gene>
<keyword evidence="1" id="KW-0472">Membrane</keyword>
<dbReference type="EMBL" id="FLYI01000075">
    <property type="protein sequence ID" value="SCA60006.1"/>
    <property type="molecule type" value="Genomic_DNA"/>
</dbReference>
<reference evidence="2 4" key="1">
    <citation type="submission" date="2016-07" db="EMBL/GenBank/DDBJ databases">
        <authorList>
            <consortium name="Pathogen Informatics"/>
        </authorList>
    </citation>
    <scope>NUCLEOTIDE SEQUENCE [LARGE SCALE GENOMIC DNA]</scope>
</reference>
<evidence type="ECO:0008006" key="5">
    <source>
        <dbReference type="Google" id="ProtNLM"/>
    </source>
</evidence>
<evidence type="ECO:0000313" key="4">
    <source>
        <dbReference type="Proteomes" id="UP000305196"/>
    </source>
</evidence>
<keyword evidence="1" id="KW-0812">Transmembrane</keyword>
<evidence type="ECO:0000313" key="3">
    <source>
        <dbReference type="EMBL" id="SCA60388.1"/>
    </source>
</evidence>
<dbReference type="AlphaFoldDB" id="A0A1G4EA05"/>
<keyword evidence="1" id="KW-1133">Transmembrane helix</keyword>
<organism evidence="2 4">
    <name type="scientific">Plasmodium vivax</name>
    <name type="common">malaria parasite P. vivax</name>
    <dbReference type="NCBI Taxonomy" id="5855"/>
    <lineage>
        <taxon>Eukaryota</taxon>
        <taxon>Sar</taxon>
        <taxon>Alveolata</taxon>
        <taxon>Apicomplexa</taxon>
        <taxon>Aconoidasida</taxon>
        <taxon>Haemosporida</taxon>
        <taxon>Plasmodiidae</taxon>
        <taxon>Plasmodium</taxon>
        <taxon>Plasmodium (Plasmodium)</taxon>
    </lineage>
</organism>
<evidence type="ECO:0000256" key="1">
    <source>
        <dbReference type="SAM" id="Phobius"/>
    </source>
</evidence>
<proteinExistence type="predicted"/>
<protein>
    <recommendedName>
        <fullName evidence="5">VIR protein</fullName>
    </recommendedName>
</protein>
<dbReference type="Proteomes" id="UP000305196">
    <property type="component" value="Unassembled WGS sequence"/>
</dbReference>
<evidence type="ECO:0000313" key="2">
    <source>
        <dbReference type="EMBL" id="SCA60006.1"/>
    </source>
</evidence>
<dbReference type="VEuPathDB" id="PlasmoDB:PVW1_080005200"/>
<accession>A0A1G4EA05</accession>
<dbReference type="EMBL" id="FLYI01000167">
    <property type="protein sequence ID" value="SCA60388.1"/>
    <property type="molecule type" value="Genomic_DNA"/>
</dbReference>
<name>A0A1G4EA05_PLAVI</name>